<dbReference type="SUPFAM" id="SSF50182">
    <property type="entry name" value="Sm-like ribonucleoproteins"/>
    <property type="match status" value="1"/>
</dbReference>
<feature type="transmembrane region" description="Helical" evidence="1">
    <location>
        <begin position="12"/>
        <end position="30"/>
    </location>
</feature>
<dbReference type="PANTHER" id="PTHR30221">
    <property type="entry name" value="SMALL-CONDUCTANCE MECHANOSENSITIVE CHANNEL"/>
    <property type="match status" value="1"/>
</dbReference>
<dbReference type="SUPFAM" id="SSF82861">
    <property type="entry name" value="Mechanosensitive channel protein MscS (YggB), transmembrane region"/>
    <property type="match status" value="1"/>
</dbReference>
<keyword evidence="1" id="KW-1133">Transmembrane helix</keyword>
<evidence type="ECO:0000313" key="4">
    <source>
        <dbReference type="Proteomes" id="UP000195607"/>
    </source>
</evidence>
<dbReference type="GO" id="GO:0008381">
    <property type="term" value="F:mechanosensitive monoatomic ion channel activity"/>
    <property type="evidence" value="ECO:0007669"/>
    <property type="project" value="InterPro"/>
</dbReference>
<dbReference type="Proteomes" id="UP000195607">
    <property type="component" value="Chromosome I"/>
</dbReference>
<sequence length="296" mass="33210">MNTQERRSLSKSIVSIVIAVIVVYAFEYYYLQIASIFNIPAKDDVYVKDAFVALIIIIVSFVLLRITKRLLNQLTLRSNGERNLNGIYIILRIVIYALAITAFLVYAGVNLEGALVGGAIGGVVIGFAVQSVVSSLLSGLLVTAGGFLKPDESISIFSWMFPETLTGRVEDVKTLYTRVKLTNSRSILIPNTILFGSSIFTKLNEGRKVKYEFNTTIPADVNAREVITKFMEQKDKIVNDLNIDEINTYFTQKNGTTNTITFIIQFEEIMKLNGYIDKINTAVEDSYWEIKNKPKN</sequence>
<evidence type="ECO:0000256" key="1">
    <source>
        <dbReference type="SAM" id="Phobius"/>
    </source>
</evidence>
<gene>
    <name evidence="3" type="ORF">CSP5_1391</name>
</gene>
<dbReference type="GeneID" id="41588636"/>
<dbReference type="InterPro" id="IPR010920">
    <property type="entry name" value="LSM_dom_sf"/>
</dbReference>
<feature type="transmembrane region" description="Helical" evidence="1">
    <location>
        <begin position="115"/>
        <end position="148"/>
    </location>
</feature>
<dbReference type="EMBL" id="LT671858">
    <property type="protein sequence ID" value="SIM72741.1"/>
    <property type="molecule type" value="Genomic_DNA"/>
</dbReference>
<keyword evidence="1" id="KW-0472">Membrane</keyword>
<dbReference type="GO" id="GO:0016020">
    <property type="term" value="C:membrane"/>
    <property type="evidence" value="ECO:0007669"/>
    <property type="project" value="InterPro"/>
</dbReference>
<reference evidence="3 4" key="1">
    <citation type="submission" date="2016-04" db="EMBL/GenBank/DDBJ databases">
        <authorList>
            <person name="Evans L.H."/>
            <person name="Alamgir A."/>
            <person name="Owens N."/>
            <person name="Weber N.D."/>
            <person name="Virtaneva K."/>
            <person name="Barbian K."/>
            <person name="Babar A."/>
            <person name="Rosenke K."/>
        </authorList>
    </citation>
    <scope>NUCLEOTIDE SEQUENCE [LARGE SCALE GENOMIC DNA]</scope>
    <source>
        <strain evidence="4">S5(T) (JCM 30642 \VKM B-2941)</strain>
    </source>
</reference>
<dbReference type="InterPro" id="IPR006685">
    <property type="entry name" value="MscS_channel_2nd"/>
</dbReference>
<dbReference type="InterPro" id="IPR045275">
    <property type="entry name" value="MscS_archaea/bacteria_type"/>
</dbReference>
<dbReference type="AlphaFoldDB" id="A0A1N5VI38"/>
<evidence type="ECO:0000259" key="2">
    <source>
        <dbReference type="Pfam" id="PF00924"/>
    </source>
</evidence>
<dbReference type="InterPro" id="IPR011014">
    <property type="entry name" value="MscS_channel_TM-2"/>
</dbReference>
<dbReference type="RefSeq" id="WP_021788891.1">
    <property type="nucleotide sequence ID" value="NZ_LT671858.1"/>
</dbReference>
<dbReference type="Gene3D" id="1.10.287.1260">
    <property type="match status" value="1"/>
</dbReference>
<organism evidence="3 4">
    <name type="scientific">Cuniculiplasma divulgatum</name>
    <dbReference type="NCBI Taxonomy" id="1673428"/>
    <lineage>
        <taxon>Archaea</taxon>
        <taxon>Methanobacteriati</taxon>
        <taxon>Thermoplasmatota</taxon>
        <taxon>Thermoplasmata</taxon>
        <taxon>Thermoplasmatales</taxon>
        <taxon>Cuniculiplasmataceae</taxon>
        <taxon>Cuniculiplasma</taxon>
    </lineage>
</organism>
<name>A0A1N5VI38_9ARCH</name>
<feature type="transmembrane region" description="Helical" evidence="1">
    <location>
        <begin position="87"/>
        <end position="109"/>
    </location>
</feature>
<proteinExistence type="predicted"/>
<keyword evidence="1" id="KW-0812">Transmembrane</keyword>
<feature type="domain" description="Mechanosensitive ion channel MscS" evidence="2">
    <location>
        <begin position="132"/>
        <end position="199"/>
    </location>
</feature>
<dbReference type="PANTHER" id="PTHR30221:SF1">
    <property type="entry name" value="SMALL-CONDUCTANCE MECHANOSENSITIVE CHANNEL"/>
    <property type="match status" value="1"/>
</dbReference>
<accession>A0A1N5VI38</accession>
<feature type="transmembrane region" description="Helical" evidence="1">
    <location>
        <begin position="50"/>
        <end position="66"/>
    </location>
</feature>
<dbReference type="Pfam" id="PF00924">
    <property type="entry name" value="MS_channel_2nd"/>
    <property type="match status" value="1"/>
</dbReference>
<evidence type="ECO:0000313" key="3">
    <source>
        <dbReference type="EMBL" id="SIM72741.1"/>
    </source>
</evidence>
<protein>
    <submittedName>
        <fullName evidence="3">Small-conductance mechanosensitive channel</fullName>
    </submittedName>
</protein>